<proteinExistence type="predicted"/>
<comment type="caution">
    <text evidence="2">The sequence shown here is derived from an EMBL/GenBank/DDBJ whole genome shotgun (WGS) entry which is preliminary data.</text>
</comment>
<feature type="region of interest" description="Disordered" evidence="1">
    <location>
        <begin position="1"/>
        <end position="21"/>
    </location>
</feature>
<evidence type="ECO:0000313" key="2">
    <source>
        <dbReference type="EMBL" id="PAA75257.1"/>
    </source>
</evidence>
<sequence length="66" mass="7723">MASPSTATQNNENSKKVSVRQAKREMMMKLPGYLEAVKRVHRERGVILPRDYDYSYTLREALCIYK</sequence>
<reference evidence="2 3" key="1">
    <citation type="submission" date="2017-06" db="EMBL/GenBank/DDBJ databases">
        <title>A platform for efficient transgenesis in Macrostomum lignano, a flatworm model organism for stem cell research.</title>
        <authorList>
            <person name="Berezikov E."/>
        </authorList>
    </citation>
    <scope>NUCLEOTIDE SEQUENCE [LARGE SCALE GENOMIC DNA]</scope>
    <source>
        <strain evidence="2">DV1</strain>
        <tissue evidence="2">Whole organism</tissue>
    </source>
</reference>
<dbReference type="AlphaFoldDB" id="A0A267FQ74"/>
<organism evidence="2 3">
    <name type="scientific">Macrostomum lignano</name>
    <dbReference type="NCBI Taxonomy" id="282301"/>
    <lineage>
        <taxon>Eukaryota</taxon>
        <taxon>Metazoa</taxon>
        <taxon>Spiralia</taxon>
        <taxon>Lophotrochozoa</taxon>
        <taxon>Platyhelminthes</taxon>
        <taxon>Rhabditophora</taxon>
        <taxon>Macrostomorpha</taxon>
        <taxon>Macrostomida</taxon>
        <taxon>Macrostomidae</taxon>
        <taxon>Macrostomum</taxon>
    </lineage>
</organism>
<gene>
    <name evidence="2" type="ORF">BOX15_Mlig003300g1</name>
</gene>
<feature type="non-terminal residue" evidence="2">
    <location>
        <position position="66"/>
    </location>
</feature>
<evidence type="ECO:0000313" key="3">
    <source>
        <dbReference type="Proteomes" id="UP000215902"/>
    </source>
</evidence>
<dbReference type="Proteomes" id="UP000215902">
    <property type="component" value="Unassembled WGS sequence"/>
</dbReference>
<accession>A0A267FQ74</accession>
<feature type="compositionally biased region" description="Polar residues" evidence="1">
    <location>
        <begin position="1"/>
        <end position="12"/>
    </location>
</feature>
<keyword evidence="3" id="KW-1185">Reference proteome</keyword>
<evidence type="ECO:0000256" key="1">
    <source>
        <dbReference type="SAM" id="MobiDB-lite"/>
    </source>
</evidence>
<dbReference type="EMBL" id="NIVC01000894">
    <property type="protein sequence ID" value="PAA75257.1"/>
    <property type="molecule type" value="Genomic_DNA"/>
</dbReference>
<name>A0A267FQ74_9PLAT</name>
<protein>
    <submittedName>
        <fullName evidence="2">Uncharacterized protein</fullName>
    </submittedName>
</protein>